<sequence>MAEHAVELDRSQFCCAVCLDLLKEPVTIHCGHSYCTSCIKGCWDHEEERGKYSCPQCRETFNPRPALRRNNMLAEVGVIVGEFLSQG</sequence>
<dbReference type="Proteomes" id="UP000261360">
    <property type="component" value="Unplaced"/>
</dbReference>
<dbReference type="Ensembl" id="ENSSLDT00000007325.1">
    <property type="protein sequence ID" value="ENSSLDP00000007100.1"/>
    <property type="gene ID" value="ENSSLDG00000005646.1"/>
</dbReference>
<evidence type="ECO:0000256" key="3">
    <source>
        <dbReference type="ARBA" id="ARBA00022833"/>
    </source>
</evidence>
<dbReference type="InterPro" id="IPR001841">
    <property type="entry name" value="Znf_RING"/>
</dbReference>
<evidence type="ECO:0000313" key="7">
    <source>
        <dbReference type="Proteomes" id="UP000261360"/>
    </source>
</evidence>
<evidence type="ECO:0000256" key="2">
    <source>
        <dbReference type="ARBA" id="ARBA00022771"/>
    </source>
</evidence>
<name>A0A3B4WT23_SERLL</name>
<dbReference type="InterPro" id="IPR017907">
    <property type="entry name" value="Znf_RING_CS"/>
</dbReference>
<keyword evidence="1" id="KW-0479">Metal-binding</keyword>
<dbReference type="AlphaFoldDB" id="A0A3B4WT23"/>
<dbReference type="GO" id="GO:0008270">
    <property type="term" value="F:zinc ion binding"/>
    <property type="evidence" value="ECO:0007669"/>
    <property type="project" value="UniProtKB-KW"/>
</dbReference>
<accession>A0A3B4WT23</accession>
<evidence type="ECO:0000256" key="1">
    <source>
        <dbReference type="ARBA" id="ARBA00022723"/>
    </source>
</evidence>
<dbReference type="PANTHER" id="PTHR25465:SF14">
    <property type="entry name" value="E3 UBIQUITIN-PROTEIN LIGASE TRIM65"/>
    <property type="match status" value="1"/>
</dbReference>
<dbReference type="PROSITE" id="PS50089">
    <property type="entry name" value="ZF_RING_2"/>
    <property type="match status" value="1"/>
</dbReference>
<keyword evidence="2 4" id="KW-0863">Zinc-finger</keyword>
<dbReference type="Gene3D" id="3.30.40.10">
    <property type="entry name" value="Zinc/RING finger domain, C3HC4 (zinc finger)"/>
    <property type="match status" value="1"/>
</dbReference>
<evidence type="ECO:0000256" key="4">
    <source>
        <dbReference type="PROSITE-ProRule" id="PRU00175"/>
    </source>
</evidence>
<dbReference type="SMART" id="SM00184">
    <property type="entry name" value="RING"/>
    <property type="match status" value="1"/>
</dbReference>
<evidence type="ECO:0000259" key="5">
    <source>
        <dbReference type="PROSITE" id="PS50089"/>
    </source>
</evidence>
<dbReference type="InterPro" id="IPR013083">
    <property type="entry name" value="Znf_RING/FYVE/PHD"/>
</dbReference>
<evidence type="ECO:0000313" key="6">
    <source>
        <dbReference type="Ensembl" id="ENSSLDP00000007100.1"/>
    </source>
</evidence>
<feature type="domain" description="RING-type" evidence="5">
    <location>
        <begin position="15"/>
        <end position="58"/>
    </location>
</feature>
<dbReference type="Pfam" id="PF15227">
    <property type="entry name" value="zf-C3HC4_4"/>
    <property type="match status" value="1"/>
</dbReference>
<keyword evidence="3" id="KW-0862">Zinc</keyword>
<organism evidence="6 7">
    <name type="scientific">Seriola lalandi dorsalis</name>
    <dbReference type="NCBI Taxonomy" id="1841481"/>
    <lineage>
        <taxon>Eukaryota</taxon>
        <taxon>Metazoa</taxon>
        <taxon>Chordata</taxon>
        <taxon>Craniata</taxon>
        <taxon>Vertebrata</taxon>
        <taxon>Euteleostomi</taxon>
        <taxon>Actinopterygii</taxon>
        <taxon>Neopterygii</taxon>
        <taxon>Teleostei</taxon>
        <taxon>Neoteleostei</taxon>
        <taxon>Acanthomorphata</taxon>
        <taxon>Carangaria</taxon>
        <taxon>Carangiformes</taxon>
        <taxon>Carangidae</taxon>
        <taxon>Seriola</taxon>
    </lineage>
</organism>
<dbReference type="GeneTree" id="ENSGT01150000286931"/>
<dbReference type="InterPro" id="IPR051051">
    <property type="entry name" value="E3_ubiq-ligase_TRIM/RNF"/>
</dbReference>
<dbReference type="PANTHER" id="PTHR25465">
    <property type="entry name" value="B-BOX DOMAIN CONTAINING"/>
    <property type="match status" value="1"/>
</dbReference>
<reference evidence="6" key="2">
    <citation type="submission" date="2025-09" db="UniProtKB">
        <authorList>
            <consortium name="Ensembl"/>
        </authorList>
    </citation>
    <scope>IDENTIFICATION</scope>
</reference>
<reference evidence="6" key="1">
    <citation type="submission" date="2025-08" db="UniProtKB">
        <authorList>
            <consortium name="Ensembl"/>
        </authorList>
    </citation>
    <scope>IDENTIFICATION</scope>
</reference>
<keyword evidence="7" id="KW-1185">Reference proteome</keyword>
<dbReference type="PROSITE" id="PS00518">
    <property type="entry name" value="ZF_RING_1"/>
    <property type="match status" value="1"/>
</dbReference>
<dbReference type="SUPFAM" id="SSF57850">
    <property type="entry name" value="RING/U-box"/>
    <property type="match status" value="1"/>
</dbReference>
<proteinExistence type="predicted"/>
<protein>
    <recommendedName>
        <fullName evidence="5">RING-type domain-containing protein</fullName>
    </recommendedName>
</protein>